<protein>
    <recommendedName>
        <fullName evidence="6">Probable membrane transporter protein</fullName>
    </recommendedName>
</protein>
<organism evidence="7 8">
    <name type="scientific">Pseudoalteromonas luteoviolacea CPMOR-1</name>
    <dbReference type="NCBI Taxonomy" id="1365248"/>
    <lineage>
        <taxon>Bacteria</taxon>
        <taxon>Pseudomonadati</taxon>
        <taxon>Pseudomonadota</taxon>
        <taxon>Gammaproteobacteria</taxon>
        <taxon>Alteromonadales</taxon>
        <taxon>Pseudoalteromonadaceae</taxon>
        <taxon>Pseudoalteromonas</taxon>
    </lineage>
</organism>
<keyword evidence="3 6" id="KW-0812">Transmembrane</keyword>
<comment type="caution">
    <text evidence="7">The sequence shown here is derived from an EMBL/GenBank/DDBJ whole genome shotgun (WGS) entry which is preliminary data.</text>
</comment>
<dbReference type="InterPro" id="IPR002781">
    <property type="entry name" value="TM_pro_TauE-like"/>
</dbReference>
<name>A0A162B6A6_9GAMM</name>
<dbReference type="EMBL" id="AUYC01000011">
    <property type="protein sequence ID" value="KZN67175.1"/>
    <property type="molecule type" value="Genomic_DNA"/>
</dbReference>
<feature type="transmembrane region" description="Helical" evidence="6">
    <location>
        <begin position="208"/>
        <end position="228"/>
    </location>
</feature>
<evidence type="ECO:0000256" key="3">
    <source>
        <dbReference type="ARBA" id="ARBA00022692"/>
    </source>
</evidence>
<sequence length="255" mass="27237">MNPELLVGLFGILTGCLSGLLGIGGGILLAPLLIIFMPLISSVQLTLLTITGLTTAQSFFGSSSAMFHLAKSKMQDNTLIYRFGIPMGLASLAISFFALHIPEKIVLIVFSLLAVCSVLIALLDRTLEKYCSDINLKRTPALPVIGILLGLLCGAVGQGGGFIYLPIMIYIFRCSPKVAIASAPIIGVLSSVSLFFGRALSDTLDWWLCLYLVIGIFIGAKIGALVSLRLNETILKKCINVFILLSSLKIISMAL</sequence>
<keyword evidence="6" id="KW-1003">Cell membrane</keyword>
<comment type="similarity">
    <text evidence="2 6">Belongs to the 4-toluene sulfonate uptake permease (TSUP) (TC 2.A.102) family.</text>
</comment>
<dbReference type="Proteomes" id="UP000076486">
    <property type="component" value="Unassembled WGS sequence"/>
</dbReference>
<dbReference type="Pfam" id="PF01925">
    <property type="entry name" value="TauE"/>
    <property type="match status" value="1"/>
</dbReference>
<evidence type="ECO:0000313" key="7">
    <source>
        <dbReference type="EMBL" id="KZN67175.1"/>
    </source>
</evidence>
<evidence type="ECO:0000256" key="1">
    <source>
        <dbReference type="ARBA" id="ARBA00004141"/>
    </source>
</evidence>
<dbReference type="AlphaFoldDB" id="A0A162B6A6"/>
<keyword evidence="4 6" id="KW-1133">Transmembrane helix</keyword>
<keyword evidence="5 6" id="KW-0472">Membrane</keyword>
<dbReference type="GO" id="GO:0005886">
    <property type="term" value="C:plasma membrane"/>
    <property type="evidence" value="ECO:0007669"/>
    <property type="project" value="UniProtKB-SubCell"/>
</dbReference>
<feature type="transmembrane region" description="Helical" evidence="6">
    <location>
        <begin position="79"/>
        <end position="99"/>
    </location>
</feature>
<dbReference type="PANTHER" id="PTHR43701:SF13">
    <property type="entry name" value="MEMBRANE TRANSPORTER PROTEIN YRKJ-RELATED"/>
    <property type="match status" value="1"/>
</dbReference>
<feature type="transmembrane region" description="Helical" evidence="6">
    <location>
        <begin position="144"/>
        <end position="172"/>
    </location>
</feature>
<dbReference type="PANTHER" id="PTHR43701">
    <property type="entry name" value="MEMBRANE TRANSPORTER PROTEIN MJ0441-RELATED"/>
    <property type="match status" value="1"/>
</dbReference>
<proteinExistence type="inferred from homology"/>
<reference evidence="7 8" key="1">
    <citation type="submission" date="2013-07" db="EMBL/GenBank/DDBJ databases">
        <title>Comparative Genomic and Metabolomic Analysis of Twelve Strains of Pseudoalteromonas luteoviolacea.</title>
        <authorList>
            <person name="Vynne N.G."/>
            <person name="Mansson M."/>
            <person name="Gram L."/>
        </authorList>
    </citation>
    <scope>NUCLEOTIDE SEQUENCE [LARGE SCALE GENOMIC DNA]</scope>
    <source>
        <strain evidence="7 8">CPMOR-1</strain>
    </source>
</reference>
<evidence type="ECO:0000256" key="5">
    <source>
        <dbReference type="ARBA" id="ARBA00023136"/>
    </source>
</evidence>
<feature type="transmembrane region" description="Helical" evidence="6">
    <location>
        <begin position="7"/>
        <end position="40"/>
    </location>
</feature>
<dbReference type="RefSeq" id="WP_063366409.1">
    <property type="nucleotide sequence ID" value="NZ_AUYC01000011.1"/>
</dbReference>
<feature type="transmembrane region" description="Helical" evidence="6">
    <location>
        <begin position="178"/>
        <end position="196"/>
    </location>
</feature>
<evidence type="ECO:0000256" key="4">
    <source>
        <dbReference type="ARBA" id="ARBA00022989"/>
    </source>
</evidence>
<dbReference type="PATRIC" id="fig|1365248.3.peg.296"/>
<accession>A0A162B6A6</accession>
<evidence type="ECO:0000256" key="6">
    <source>
        <dbReference type="RuleBase" id="RU363041"/>
    </source>
</evidence>
<comment type="subcellular location">
    <subcellularLocation>
        <location evidence="6">Cell membrane</location>
        <topology evidence="6">Multi-pass membrane protein</topology>
    </subcellularLocation>
    <subcellularLocation>
        <location evidence="1">Membrane</location>
        <topology evidence="1">Multi-pass membrane protein</topology>
    </subcellularLocation>
</comment>
<dbReference type="InterPro" id="IPR051598">
    <property type="entry name" value="TSUP/Inactive_protease-like"/>
</dbReference>
<evidence type="ECO:0000313" key="8">
    <source>
        <dbReference type="Proteomes" id="UP000076486"/>
    </source>
</evidence>
<gene>
    <name evidence="7" type="ORF">N473_08105</name>
</gene>
<evidence type="ECO:0000256" key="2">
    <source>
        <dbReference type="ARBA" id="ARBA00009142"/>
    </source>
</evidence>
<feature type="transmembrane region" description="Helical" evidence="6">
    <location>
        <begin position="105"/>
        <end position="123"/>
    </location>
</feature>